<dbReference type="EMBL" id="BMAO01014465">
    <property type="protein sequence ID" value="GFQ95184.1"/>
    <property type="molecule type" value="Genomic_DNA"/>
</dbReference>
<dbReference type="GO" id="GO:0005634">
    <property type="term" value="C:nucleus"/>
    <property type="evidence" value="ECO:0007669"/>
    <property type="project" value="TreeGrafter"/>
</dbReference>
<comment type="caution">
    <text evidence="2">The sequence shown here is derived from an EMBL/GenBank/DDBJ whole genome shotgun (WGS) entry which is preliminary data.</text>
</comment>
<dbReference type="GO" id="GO:0140445">
    <property type="term" value="C:chromosome, telomeric repeat region"/>
    <property type="evidence" value="ECO:0007669"/>
    <property type="project" value="TreeGrafter"/>
</dbReference>
<accession>A0A8X6HYN9</accession>
<reference evidence="2" key="1">
    <citation type="submission" date="2020-07" db="EMBL/GenBank/DDBJ databases">
        <title>Multicomponent nature underlies the extraordinary mechanical properties of spider dragline silk.</title>
        <authorList>
            <person name="Kono N."/>
            <person name="Nakamura H."/>
            <person name="Mori M."/>
            <person name="Yoshida Y."/>
            <person name="Ohtoshi R."/>
            <person name="Malay A.D."/>
            <person name="Moran D.A.P."/>
            <person name="Tomita M."/>
            <person name="Numata K."/>
            <person name="Arakawa K."/>
        </authorList>
    </citation>
    <scope>NUCLEOTIDE SEQUENCE</scope>
</reference>
<feature type="region of interest" description="Disordered" evidence="1">
    <location>
        <begin position="1243"/>
        <end position="1313"/>
    </location>
</feature>
<feature type="compositionally biased region" description="Polar residues" evidence="1">
    <location>
        <begin position="1598"/>
        <end position="1617"/>
    </location>
</feature>
<feature type="region of interest" description="Disordered" evidence="1">
    <location>
        <begin position="2115"/>
        <end position="2147"/>
    </location>
</feature>
<protein>
    <submittedName>
        <fullName evidence="2">Telomere-associated protein RIF1</fullName>
    </submittedName>
</protein>
<evidence type="ECO:0000313" key="2">
    <source>
        <dbReference type="EMBL" id="GFQ95184.1"/>
    </source>
</evidence>
<keyword evidence="3" id="KW-1185">Reference proteome</keyword>
<evidence type="ECO:0000256" key="1">
    <source>
        <dbReference type="SAM" id="MobiDB-lite"/>
    </source>
</evidence>
<dbReference type="SUPFAM" id="SSF48371">
    <property type="entry name" value="ARM repeat"/>
    <property type="match status" value="1"/>
</dbReference>
<feature type="region of interest" description="Disordered" evidence="1">
    <location>
        <begin position="1598"/>
        <end position="1625"/>
    </location>
</feature>
<feature type="compositionally biased region" description="Polar residues" evidence="1">
    <location>
        <begin position="1248"/>
        <end position="1258"/>
    </location>
</feature>
<feature type="region of interest" description="Disordered" evidence="1">
    <location>
        <begin position="1147"/>
        <end position="1214"/>
    </location>
</feature>
<dbReference type="GO" id="GO:0000723">
    <property type="term" value="P:telomere maintenance"/>
    <property type="evidence" value="ECO:0007669"/>
    <property type="project" value="TreeGrafter"/>
</dbReference>
<dbReference type="Proteomes" id="UP000887116">
    <property type="component" value="Unassembled WGS sequence"/>
</dbReference>
<evidence type="ECO:0000313" key="3">
    <source>
        <dbReference type="Proteomes" id="UP000887116"/>
    </source>
</evidence>
<sequence>MDVSNDICQLKDASVSEKPELYKKIIKNIGEVCKKNESNVLEKDVESLCQEIVNDFNQNSLSNIVLELLEILLNVNKTIKILTDSQLKNLINGVVNFIKNSQGDDDLNICFSCLNETMIHVKLENNEIEDVLSKAAEIISKRSIPVPLYLTICNYIEKFFKEYEDKVPNFMHIVPKLVYPPLSHSSCKVREIAERTLDNFPKLVLFAENEVAANVLLKLIKEPYCKELLSLFKEKQELYVLKVWKNIVNAMGKTLHNNLPAMTPFFQVIEKGFKSVDDDVCKSAFLTWKHLISNLALDDAVLNDSKKLRFVLKPFKNLSKFNECVSFAVCDTWWHLAWNLSNNLSSRFTEVLIPLLEFTLGKPAQGSHEKVVPKANQIFLVKRGCHFLLRILEQPPSNSLNKISSPKKLPSLMFVPLQTPIDIKVIVRHFKDILPLMKVVIEVFGHTKDMANHIECLLKSVLFIISAVTEDKNKESMEALITLISFIEDIILAQMCPPLICLKCVDSLSKLPRSILVSHCFNNGPRKSQDILCIILLKVLVNPFLFSTEMPNKRFLMAYNRLIQACLGESLNPLLMAHKIINIAKNITSQNIDAEILFEIWSGIASPLLEAIEKTQEVNQGDRQEHDFSCLYDVLLCPFENIFPVSMNQLRIKPAFRLWTNLYKTFVRCASLVPTTLPNEVCEHFCTRLKTYFKDDLLKEPQYFEAVCFLLQTVLESIDFSSVGSSSTSGFSNGSLLMKKKKPLGNLTSFIDLLSLLLTSFYVNYIEHEDDIYQSCTPKAQRKSHISKAAVPLDLVKTFFGNLKTGSVIACVLEELASSLSKFFVVSQKKANASIIGAKLEVLWNVVTSSIELHYLGPYDTDFLTTICLLLESSIPHPRRHIKERSRRFWFATFAPVVSSLKLPESLKTILKKSKLSLMPDENISSLEDYTCTHASDIIEDEIVTFENVPNLKESIIKPFEISKVTEPKPVKEAESKIPKESKTSIRNIDELPSSEFVKIDSPTPLSMTPRRRSVRHRKSFIPSMYTDLSQSQDTTFGGSSESFETSSSCEIMEFKSQEECDKPLLADSEEVVTINEVEKISVTEKVIDPHDMASSVEILTSVSDIDSVGKNKMNMEEINAGKSEVASENTFPVKASSTLDIVKTDQSIKSHAESPDVIIMSSSNDDVEKTEVGSDRKNAEANQDPAPEIVSTPNHTELKRSQRRLKRGNSDDSQEVVIKENVVSLDNSTMKGNLVSDYKFEKENGKSLPNSQGSQKNGIKKLKLQRESTNNNKVILKKNGKSKQSTITSHLKPVSKTEDKSEQSSQSKLSESLAKISNCNNNQTLTSDATQSSIEIADLSDSEEIIPSSQGSADSMSYVKLPALEKSPKRTIILGNFDSKNESDSPAVKDNTQQKSDKQSEENLNECPETPIDLIETSYKDSITSEVLIQTSAFMSKTTSATPLKSSENLVTSDELLSKIDNKGVKTDLSNVLLQKNDEKKVLIAENTPPLCTEVYNVQTSEPGLMQDTLKEEKIKSFAASKLTNIAMEKDEESPKTVRIKSLRSASKNTSRKSFDSSAVKKTTKKSSKRKSMPHLNLSSKVEKLVAVNEDVEVVPDSNSIMSSNESVNKQEANSQSEKELQDNVTKISIPSVITDSDSDQNSILEDITNVISDLHEKIESYNEEYLCEFSLNMNSEFEKSSDKTDLTPCKDFTTGKEEPLDKLNDGFGRKNVETTKIVSVNNSAVTENAELKSFIEKSCINQSSDNPEKFENLENVNFDAYLSCTENIKMSEEPLKDNSFSKDMLMSKTDLDDNCLKTVSVSIKSFEVDENDKLLIQTSNEVSNIKNIDSTIKNNLQPDLQFDINCHGSALNMESEKDKKETHEIITNTVIPSNNIESHKIVEVAAQYENVFNENILHAIDNEKNENASQNAVESFSCDMQHVDIKTSSRDLLNAVIEKVEQDASKEIDTNSFDNVNFMEQSDQIDNIVDNSCSDEIKEIQETCEIDDSQNFPVNSQELNSEEKNALNEEDLKNNLISNDTEISMIKENESVFSQIHDSKMGNLYTEKIDNGRNKTQEIDALESNSNVSVMQDIDLLASFPVDNINDVATAQEVVKDEHFPNQSINLSYSNLPSTSSCTKNSTSNITDKETENCSRRRKAKRPVRSPFNFRHRSNVLVSMTKNFPTNNEQITSKEVSDKNDKNTVHALPKKLPENNGKKVKKLGDQKVHKEYLKVENCHNIAQNSSNSSLDTTDVSKKAMSSTKRIKVELSYQEVTDVNTRYNASIAPQTRRLKMLASSVHKSLPVQDDVDVCGENDITCMESENSYSKSSSILKKRKAFIDPGPAKHRKVTFADPLVEERLFKSDDNLADRILKASTLSNINDSENGNSSQVVDKVTKSNAIANPSTKLIPSVDDIPSSLEYQSSDENLTDYCNFSISPLLVNCEESVCSILKDLTTPTWAHGLATLLFSKNIKTIGDLCKLNVHELRALPLKSPKVACLHNALIGHLKRTQDAISEKLNLDDWSLSTDSPENKIADVSLEGKNQSEILEGVAQELLCDDRIQKLSTKSLVALSKKCFLEVTKRLEDV</sequence>
<dbReference type="OrthoDB" id="6436085at2759"/>
<dbReference type="PANTHER" id="PTHR22928:SF3">
    <property type="entry name" value="TELOMERE-ASSOCIATED PROTEIN RIF1"/>
    <property type="match status" value="1"/>
</dbReference>
<proteinExistence type="predicted"/>
<dbReference type="PANTHER" id="PTHR22928">
    <property type="entry name" value="TELOMERE-ASSOCIATED PROTEIN RIF1"/>
    <property type="match status" value="1"/>
</dbReference>
<gene>
    <name evidence="2" type="primary">Rif1</name>
    <name evidence="2" type="ORF">TNCT_209682</name>
</gene>
<feature type="region of interest" description="Disordered" evidence="1">
    <location>
        <begin position="1377"/>
        <end position="1410"/>
    </location>
</feature>
<dbReference type="InterPro" id="IPR016024">
    <property type="entry name" value="ARM-type_fold"/>
</dbReference>
<feature type="compositionally biased region" description="Low complexity" evidence="1">
    <location>
        <begin position="1304"/>
        <end position="1313"/>
    </location>
</feature>
<name>A0A8X6HYN9_TRICU</name>
<feature type="compositionally biased region" description="Basic and acidic residues" evidence="1">
    <location>
        <begin position="1167"/>
        <end position="1180"/>
    </location>
</feature>
<feature type="region of interest" description="Disordered" evidence="1">
    <location>
        <begin position="1531"/>
        <end position="1579"/>
    </location>
</feature>
<feature type="compositionally biased region" description="Basic residues" evidence="1">
    <location>
        <begin position="1563"/>
        <end position="1574"/>
    </location>
</feature>
<organism evidence="2 3">
    <name type="scientific">Trichonephila clavata</name>
    <name type="common">Joro spider</name>
    <name type="synonym">Nephila clavata</name>
    <dbReference type="NCBI Taxonomy" id="2740835"/>
    <lineage>
        <taxon>Eukaryota</taxon>
        <taxon>Metazoa</taxon>
        <taxon>Ecdysozoa</taxon>
        <taxon>Arthropoda</taxon>
        <taxon>Chelicerata</taxon>
        <taxon>Arachnida</taxon>
        <taxon>Araneae</taxon>
        <taxon>Araneomorphae</taxon>
        <taxon>Entelegynae</taxon>
        <taxon>Araneoidea</taxon>
        <taxon>Nephilidae</taxon>
        <taxon>Trichonephila</taxon>
    </lineage>
</organism>
<feature type="compositionally biased region" description="Low complexity" evidence="1">
    <location>
        <begin position="2116"/>
        <end position="2128"/>
    </location>
</feature>
<feature type="compositionally biased region" description="Basic residues" evidence="1">
    <location>
        <begin position="2138"/>
        <end position="2147"/>
    </location>
</feature>